<evidence type="ECO:0000313" key="2">
    <source>
        <dbReference type="Proteomes" id="UP001321473"/>
    </source>
</evidence>
<comment type="caution">
    <text evidence="1">The sequence shown here is derived from an EMBL/GenBank/DDBJ whole genome shotgun (WGS) entry which is preliminary data.</text>
</comment>
<gene>
    <name evidence="1" type="ORF">V5799_028966</name>
</gene>
<dbReference type="SUPFAM" id="SSF53187">
    <property type="entry name" value="Zn-dependent exopeptidases"/>
    <property type="match status" value="1"/>
</dbReference>
<evidence type="ECO:0000313" key="1">
    <source>
        <dbReference type="EMBL" id="KAK8777687.1"/>
    </source>
</evidence>
<dbReference type="Gene3D" id="3.30.70.360">
    <property type="match status" value="1"/>
</dbReference>
<dbReference type="AlphaFoldDB" id="A0AAQ4ESJ7"/>
<dbReference type="Gene3D" id="3.40.630.10">
    <property type="entry name" value="Zn peptidases"/>
    <property type="match status" value="1"/>
</dbReference>
<reference evidence="1 2" key="1">
    <citation type="journal article" date="2023" name="Arcadia Sci">
        <title>De novo assembly of a long-read Amblyomma americanum tick genome.</title>
        <authorList>
            <person name="Chou S."/>
            <person name="Poskanzer K.E."/>
            <person name="Rollins M."/>
            <person name="Thuy-Boun P.S."/>
        </authorList>
    </citation>
    <scope>NUCLEOTIDE SEQUENCE [LARGE SCALE GENOMIC DNA]</scope>
    <source>
        <strain evidence="1">F_SG_1</strain>
        <tissue evidence="1">Salivary glands</tissue>
    </source>
</reference>
<dbReference type="InterPro" id="IPR017439">
    <property type="entry name" value="Amidohydrolase"/>
</dbReference>
<dbReference type="InterPro" id="IPR036264">
    <property type="entry name" value="Bact_exopeptidase_dim_dom"/>
</dbReference>
<evidence type="ECO:0008006" key="3">
    <source>
        <dbReference type="Google" id="ProtNLM"/>
    </source>
</evidence>
<dbReference type="NCBIfam" id="TIGR01891">
    <property type="entry name" value="amidohydrolases"/>
    <property type="match status" value="1"/>
</dbReference>
<protein>
    <recommendedName>
        <fullName evidence="3">Peptidase M20 domain-containing protein 2</fullName>
    </recommendedName>
</protein>
<organism evidence="1 2">
    <name type="scientific">Amblyomma americanum</name>
    <name type="common">Lone star tick</name>
    <dbReference type="NCBI Taxonomy" id="6943"/>
    <lineage>
        <taxon>Eukaryota</taxon>
        <taxon>Metazoa</taxon>
        <taxon>Ecdysozoa</taxon>
        <taxon>Arthropoda</taxon>
        <taxon>Chelicerata</taxon>
        <taxon>Arachnida</taxon>
        <taxon>Acari</taxon>
        <taxon>Parasitiformes</taxon>
        <taxon>Ixodida</taxon>
        <taxon>Ixodoidea</taxon>
        <taxon>Ixodidae</taxon>
        <taxon>Amblyomminae</taxon>
        <taxon>Amblyomma</taxon>
    </lineage>
</organism>
<dbReference type="GO" id="GO:0016805">
    <property type="term" value="F:dipeptidase activity"/>
    <property type="evidence" value="ECO:0007669"/>
    <property type="project" value="TreeGrafter"/>
</dbReference>
<dbReference type="EMBL" id="JARKHS020011575">
    <property type="protein sequence ID" value="KAK8777687.1"/>
    <property type="molecule type" value="Genomic_DNA"/>
</dbReference>
<name>A0AAQ4ESJ7_AMBAM</name>
<dbReference type="PANTHER" id="PTHR30575">
    <property type="entry name" value="PEPTIDASE M20"/>
    <property type="match status" value="1"/>
</dbReference>
<dbReference type="FunFam" id="3.30.70.360:FF:000004">
    <property type="entry name" value="Peptidase M20 domain-containing protein 2"/>
    <property type="match status" value="1"/>
</dbReference>
<dbReference type="Proteomes" id="UP001321473">
    <property type="component" value="Unassembled WGS sequence"/>
</dbReference>
<dbReference type="Pfam" id="PF01546">
    <property type="entry name" value="Peptidase_M20"/>
    <property type="match status" value="1"/>
</dbReference>
<accession>A0AAQ4ESJ7</accession>
<dbReference type="InterPro" id="IPR052030">
    <property type="entry name" value="Peptidase_M20/M20A_hydrolases"/>
</dbReference>
<sequence>MATSEYSTAVEDTVEGNAAELWELSMCLWSHPELALKERKAHHLLTGFLEKWGFKVHRHHHLETAFRAEAVAPGGADGPTVALMAEYDALPDIGHGCGHNLIAEAAMGAAIAVMDAMKKFSNVRGKLVVIGTPGEEGAGGKVLLLEKGAFADVDAALMAHPGFRDVLKAYFNSRRQLDVQYEAKAPHAPESPWVGPNAQDAAVAAYVNLSLLRQHITPASRILGVAKQLGSHASVVPESSRLVYQLRAPNQEERSSLVKRAQGAFQAAALATGCRVTIERGMEYKELIHNDALLQTYRKHAEAMGAVVLCVSK</sequence>
<dbReference type="SUPFAM" id="SSF55031">
    <property type="entry name" value="Bacterial exopeptidase dimerisation domain"/>
    <property type="match status" value="1"/>
</dbReference>
<keyword evidence="2" id="KW-1185">Reference proteome</keyword>
<dbReference type="InterPro" id="IPR002933">
    <property type="entry name" value="Peptidase_M20"/>
</dbReference>
<dbReference type="PANTHER" id="PTHR30575:SF0">
    <property type="entry name" value="XAA-ARG DIPEPTIDASE"/>
    <property type="match status" value="1"/>
</dbReference>
<proteinExistence type="predicted"/>